<dbReference type="AlphaFoldDB" id="A0A086T9B7"/>
<dbReference type="GO" id="GO:0005634">
    <property type="term" value="C:nucleus"/>
    <property type="evidence" value="ECO:0007669"/>
    <property type="project" value="TreeGrafter"/>
</dbReference>
<evidence type="ECO:0000259" key="1">
    <source>
        <dbReference type="Pfam" id="PF22749"/>
    </source>
</evidence>
<feature type="domain" description="Arb2" evidence="1">
    <location>
        <begin position="15"/>
        <end position="297"/>
    </location>
</feature>
<dbReference type="PANTHER" id="PTHR21357:SF4">
    <property type="entry name" value="FAM172 FAMILY PROTEIN HOMOLOG CG10038"/>
    <property type="match status" value="1"/>
</dbReference>
<sequence>MFRRLWTGLPKDVSFPSDLKSLGYFINDEDEVRSIENPDYYFKYALSRNDRINRRQRFAFDHALEKVVHARLEAEALQKTPLPLGTSPSEKHVPIFMDPNLETKSRVVVIFGEVDKPLGLLAGRVANGRGGVNKGSMVSVVKQLRTQHSTASDATPPGIVLANVGQLYWWPDEKRPLTLSACSAVPLPSLVHEGVRYAREVNAIDGNEAHEAHIQHIFDKVLKKKVRKDAVIDVVAIGDTCTLVECFLDKNWDTWDSRLSSLLLIETICEAHTLRNVFFKNFLAKRSRCYLRSPDPVDMPLAPATGNESLCIAPLGVPCYSSSEESYVECVLIAALCPALSYLEDNALSPTAENEPITVMPRTQQELDEQGREEQTSLDLSDEAWARIDDASKPCVAVIPPEFLEEERRQAEMWKMYEESGEAPHPALVG</sequence>
<reference evidence="3" key="1">
    <citation type="journal article" date="2014" name="Genome Announc.">
        <title>Genome sequence and annotation of Acremonium chrysogenum, producer of the beta-lactam antibiotic cephalosporin C.</title>
        <authorList>
            <person name="Terfehr D."/>
            <person name="Dahlmann T.A."/>
            <person name="Specht T."/>
            <person name="Zadra I."/>
            <person name="Kuernsteiner H."/>
            <person name="Kueck U."/>
        </authorList>
    </citation>
    <scope>NUCLEOTIDE SEQUENCE [LARGE SCALE GENOMIC DNA]</scope>
    <source>
        <strain evidence="3">ATCC 11550 / CBS 779.69 / DSM 880 / IAM 14645 / JCM 23072 / IMI 49137</strain>
    </source>
</reference>
<dbReference type="HOGENOM" id="CLU_027515_1_0_1"/>
<dbReference type="Proteomes" id="UP000029964">
    <property type="component" value="Unassembled WGS sequence"/>
</dbReference>
<comment type="caution">
    <text evidence="2">The sequence shown here is derived from an EMBL/GenBank/DDBJ whole genome shotgun (WGS) entry which is preliminary data.</text>
</comment>
<name>A0A086T9B7_HAPC1</name>
<dbReference type="EMBL" id="JPKY01000025">
    <property type="protein sequence ID" value="KFH45949.1"/>
    <property type="molecule type" value="Genomic_DNA"/>
</dbReference>
<evidence type="ECO:0000313" key="2">
    <source>
        <dbReference type="EMBL" id="KFH45949.1"/>
    </source>
</evidence>
<dbReference type="OrthoDB" id="421951at2759"/>
<dbReference type="GO" id="GO:0031048">
    <property type="term" value="P:regulatory ncRNA-mediated heterochromatin formation"/>
    <property type="evidence" value="ECO:0007669"/>
    <property type="project" value="TreeGrafter"/>
</dbReference>
<dbReference type="Pfam" id="PF22749">
    <property type="entry name" value="Arb2"/>
    <property type="match status" value="1"/>
</dbReference>
<keyword evidence="3" id="KW-1185">Reference proteome</keyword>
<organism evidence="2 3">
    <name type="scientific">Hapsidospora chrysogenum (strain ATCC 11550 / CBS 779.69 / DSM 880 / IAM 14645 / JCM 23072 / IMI 49137)</name>
    <name type="common">Acremonium chrysogenum</name>
    <dbReference type="NCBI Taxonomy" id="857340"/>
    <lineage>
        <taxon>Eukaryota</taxon>
        <taxon>Fungi</taxon>
        <taxon>Dikarya</taxon>
        <taxon>Ascomycota</taxon>
        <taxon>Pezizomycotina</taxon>
        <taxon>Sordariomycetes</taxon>
        <taxon>Hypocreomycetidae</taxon>
        <taxon>Hypocreales</taxon>
        <taxon>Bionectriaceae</taxon>
        <taxon>Hapsidospora</taxon>
    </lineage>
</organism>
<proteinExistence type="predicted"/>
<dbReference type="STRING" id="857340.A0A086T9B7"/>
<dbReference type="InterPro" id="IPR053858">
    <property type="entry name" value="Arb2_dom"/>
</dbReference>
<evidence type="ECO:0000313" key="3">
    <source>
        <dbReference type="Proteomes" id="UP000029964"/>
    </source>
</evidence>
<accession>A0A086T9B7</accession>
<dbReference type="InterPro" id="IPR048263">
    <property type="entry name" value="Arb2"/>
</dbReference>
<dbReference type="PANTHER" id="PTHR21357">
    <property type="entry name" value="FAM172 FAMILY PROTEIN HOMOLOG CG10038"/>
    <property type="match status" value="1"/>
</dbReference>
<protein>
    <submittedName>
        <fullName evidence="2">Argonaute-binding protein-like protein</fullName>
    </submittedName>
</protein>
<dbReference type="GO" id="GO:0035197">
    <property type="term" value="F:siRNA binding"/>
    <property type="evidence" value="ECO:0007669"/>
    <property type="project" value="TreeGrafter"/>
</dbReference>
<gene>
    <name evidence="2" type="ORF">ACRE_032180</name>
</gene>